<dbReference type="EMBL" id="JAULBC010000001">
    <property type="protein sequence ID" value="MEX6686232.1"/>
    <property type="molecule type" value="Genomic_DNA"/>
</dbReference>
<dbReference type="PANTHER" id="PTHR35791:SF1">
    <property type="entry name" value="UPF0754 MEMBRANE PROTEIN YHEB"/>
    <property type="match status" value="1"/>
</dbReference>
<gene>
    <name evidence="2" type="ORF">QTN47_01930</name>
</gene>
<evidence type="ECO:0000313" key="2">
    <source>
        <dbReference type="EMBL" id="MEX6686232.1"/>
    </source>
</evidence>
<keyword evidence="1" id="KW-0472">Membrane</keyword>
<reference evidence="2 3" key="1">
    <citation type="submission" date="2023-07" db="EMBL/GenBank/DDBJ databases">
        <authorList>
            <person name="Lian W.-H."/>
        </authorList>
    </citation>
    <scope>NUCLEOTIDE SEQUENCE [LARGE SCALE GENOMIC DNA]</scope>
    <source>
        <strain evidence="2 3">SYSU DXS3180</strain>
    </source>
</reference>
<feature type="transmembrane region" description="Helical" evidence="1">
    <location>
        <begin position="6"/>
        <end position="28"/>
    </location>
</feature>
<dbReference type="PANTHER" id="PTHR35791">
    <property type="entry name" value="UPF0754 MEMBRANE PROTEIN YHEB"/>
    <property type="match status" value="1"/>
</dbReference>
<protein>
    <submittedName>
        <fullName evidence="2">DUF445 domain-containing protein</fullName>
    </submittedName>
</protein>
<keyword evidence="1" id="KW-1133">Transmembrane helix</keyword>
<comment type="caution">
    <text evidence="2">The sequence shown here is derived from an EMBL/GenBank/DDBJ whole genome shotgun (WGS) entry which is preliminary data.</text>
</comment>
<dbReference type="Proteomes" id="UP001560573">
    <property type="component" value="Unassembled WGS sequence"/>
</dbReference>
<keyword evidence="1" id="KW-0812">Transmembrane</keyword>
<evidence type="ECO:0000256" key="1">
    <source>
        <dbReference type="SAM" id="Phobius"/>
    </source>
</evidence>
<name>A0ABV3Z8P4_9BACT</name>
<proteinExistence type="predicted"/>
<sequence length="203" mass="22642">MMLWLLSVPVAGALLGWLIAGIAAKYLFHPLKPQKNTGQTTPGIISRTQQQLAREAGTFAAGLFSSSELEKKLADPETLQKIMPFIDEHVDHFLRVKLGEAIPMIGMFIGDKTIAQLKALFMEELQTLFPEVMKNYARELQQDFNPAEIVSKKIASMPPEKLASAFLPILTEKIRSIRLMGTIIGFTIGLVQLLLMLVAYNFR</sequence>
<dbReference type="RefSeq" id="WP_369327623.1">
    <property type="nucleotide sequence ID" value="NZ_JAULBC010000001.1"/>
</dbReference>
<evidence type="ECO:0000313" key="3">
    <source>
        <dbReference type="Proteomes" id="UP001560573"/>
    </source>
</evidence>
<keyword evidence="3" id="KW-1185">Reference proteome</keyword>
<organism evidence="2 3">
    <name type="scientific">Danxiaibacter flavus</name>
    <dbReference type="NCBI Taxonomy" id="3049108"/>
    <lineage>
        <taxon>Bacteria</taxon>
        <taxon>Pseudomonadati</taxon>
        <taxon>Bacteroidota</taxon>
        <taxon>Chitinophagia</taxon>
        <taxon>Chitinophagales</taxon>
        <taxon>Chitinophagaceae</taxon>
        <taxon>Danxiaibacter</taxon>
    </lineage>
</organism>
<feature type="transmembrane region" description="Helical" evidence="1">
    <location>
        <begin position="179"/>
        <end position="200"/>
    </location>
</feature>
<accession>A0ABV3Z8P4</accession>